<comment type="caution">
    <text evidence="2">The sequence shown here is derived from an EMBL/GenBank/DDBJ whole genome shotgun (WGS) entry which is preliminary data.</text>
</comment>
<keyword evidence="3" id="KW-1185">Reference proteome</keyword>
<evidence type="ECO:0000313" key="2">
    <source>
        <dbReference type="EMBL" id="NHZ81558.1"/>
    </source>
</evidence>
<name>A0ABX0N8C9_9BURK</name>
<dbReference type="InterPro" id="IPR020941">
    <property type="entry name" value="SUFU-like_domain"/>
</dbReference>
<organism evidence="2 3">
    <name type="scientific">Massilia frigida</name>
    <dbReference type="NCBI Taxonomy" id="2609281"/>
    <lineage>
        <taxon>Bacteria</taxon>
        <taxon>Pseudomonadati</taxon>
        <taxon>Pseudomonadota</taxon>
        <taxon>Betaproteobacteria</taxon>
        <taxon>Burkholderiales</taxon>
        <taxon>Oxalobacteraceae</taxon>
        <taxon>Telluria group</taxon>
        <taxon>Massilia</taxon>
    </lineage>
</organism>
<dbReference type="EMBL" id="WHJG01000023">
    <property type="protein sequence ID" value="NHZ81558.1"/>
    <property type="molecule type" value="Genomic_DNA"/>
</dbReference>
<dbReference type="Proteomes" id="UP000621455">
    <property type="component" value="Unassembled WGS sequence"/>
</dbReference>
<feature type="domain" description="Suppressor of fused-like" evidence="1">
    <location>
        <begin position="116"/>
        <end position="205"/>
    </location>
</feature>
<evidence type="ECO:0000313" key="3">
    <source>
        <dbReference type="Proteomes" id="UP000621455"/>
    </source>
</evidence>
<sequence length="209" mass="23665">MAASDMHGESDESFAFDVYRTIVLGRYMQHWGMPEYRRVIRKSADQSFFEMYTFPSTDSMQPFRIASVGLATHIKPDGEREGKEYFMVLPDDMGGAERDEVFNYVADIAVHLVNNVRRSCHLPRLLGPSPLAPANWGAKALLIAEATGESEEFNIVSIGDGFEMEIEWLIPLREAEYKFILEKGMDPFDDLVQESEQSLADVNREGLVS</sequence>
<dbReference type="Pfam" id="PF05076">
    <property type="entry name" value="SUFU"/>
    <property type="match status" value="1"/>
</dbReference>
<evidence type="ECO:0000259" key="1">
    <source>
        <dbReference type="Pfam" id="PF05076"/>
    </source>
</evidence>
<proteinExistence type="predicted"/>
<gene>
    <name evidence="2" type="ORF">F2P44_20080</name>
</gene>
<accession>A0ABX0N8C9</accession>
<protein>
    <recommendedName>
        <fullName evidence="1">Suppressor of fused-like domain-containing protein</fullName>
    </recommendedName>
</protein>
<reference evidence="2 3" key="1">
    <citation type="submission" date="2019-10" db="EMBL/GenBank/DDBJ databases">
        <title>Taxonomy of Antarctic Massilia spp.: description of Massilia rubra sp. nov., Massilia aquatica sp. nov., Massilia mucilaginosa sp. nov., Massilia frigida sp. nov. isolated from streams, lakes and regoliths.</title>
        <authorList>
            <person name="Holochova P."/>
            <person name="Sedlacek I."/>
            <person name="Kralova S."/>
            <person name="Maslanova I."/>
            <person name="Busse H.-J."/>
            <person name="Stankova E."/>
            <person name="Vrbovska V."/>
            <person name="Kovarovic V."/>
            <person name="Bartak M."/>
            <person name="Svec P."/>
            <person name="Pantucek R."/>
        </authorList>
    </citation>
    <scope>NUCLEOTIDE SEQUENCE [LARGE SCALE GENOMIC DNA]</scope>
    <source>
        <strain evidence="2 3">CCM 8695</strain>
    </source>
</reference>